<dbReference type="AlphaFoldDB" id="A0A915K0J6"/>
<proteinExistence type="predicted"/>
<evidence type="ECO:0000313" key="2">
    <source>
        <dbReference type="WBParaSite" id="nRc.2.0.1.t32306-RA"/>
    </source>
</evidence>
<reference evidence="2" key="1">
    <citation type="submission" date="2022-11" db="UniProtKB">
        <authorList>
            <consortium name="WormBaseParasite"/>
        </authorList>
    </citation>
    <scope>IDENTIFICATION</scope>
</reference>
<accession>A0A915K0J6</accession>
<name>A0A915K0J6_ROMCU</name>
<protein>
    <submittedName>
        <fullName evidence="2">Uncharacterized protein</fullName>
    </submittedName>
</protein>
<evidence type="ECO:0000313" key="1">
    <source>
        <dbReference type="Proteomes" id="UP000887565"/>
    </source>
</evidence>
<dbReference type="Proteomes" id="UP000887565">
    <property type="component" value="Unplaced"/>
</dbReference>
<organism evidence="1 2">
    <name type="scientific">Romanomermis culicivorax</name>
    <name type="common">Nematode worm</name>
    <dbReference type="NCBI Taxonomy" id="13658"/>
    <lineage>
        <taxon>Eukaryota</taxon>
        <taxon>Metazoa</taxon>
        <taxon>Ecdysozoa</taxon>
        <taxon>Nematoda</taxon>
        <taxon>Enoplea</taxon>
        <taxon>Dorylaimia</taxon>
        <taxon>Mermithida</taxon>
        <taxon>Mermithoidea</taxon>
        <taxon>Mermithidae</taxon>
        <taxon>Romanomermis</taxon>
    </lineage>
</organism>
<dbReference type="WBParaSite" id="nRc.2.0.1.t32306-RA">
    <property type="protein sequence ID" value="nRc.2.0.1.t32306-RA"/>
    <property type="gene ID" value="nRc.2.0.1.g32306"/>
</dbReference>
<sequence>MNFGAAFRLAGDTVTRRGKRGGQLISQLIIGNLTSSSPSKSKQVKPNVNYQTNNNLLLSRDCSSVIDLQRFRITSIGMRRTMDNSKRGPSLKFWGIIDPRAYHRPGGQKWQEGGSSVLFLDSSLIT</sequence>
<keyword evidence="1" id="KW-1185">Reference proteome</keyword>